<keyword evidence="5 6" id="KW-0949">S-adenosyl-L-methionine</keyword>
<evidence type="ECO:0000256" key="4">
    <source>
        <dbReference type="ARBA" id="ARBA00022679"/>
    </source>
</evidence>
<dbReference type="PANTHER" id="PTHR43619">
    <property type="entry name" value="S-ADENOSYL-L-METHIONINE-DEPENDENT METHYLTRANSFERASE YKTD-RELATED"/>
    <property type="match status" value="1"/>
</dbReference>
<feature type="region of interest" description="Disordered" evidence="7">
    <location>
        <begin position="229"/>
        <end position="311"/>
    </location>
</feature>
<dbReference type="InterPro" id="IPR007213">
    <property type="entry name" value="Ppm1/Ppm2/Tcmp"/>
</dbReference>
<feature type="compositionally biased region" description="Basic residues" evidence="7">
    <location>
        <begin position="248"/>
        <end position="258"/>
    </location>
</feature>
<reference evidence="8" key="1">
    <citation type="submission" date="2023-03" db="EMBL/GenBank/DDBJ databases">
        <title>Actinoallomurus iriomotensis NBRC 103681.</title>
        <authorList>
            <person name="Ichikawa N."/>
            <person name="Sato H."/>
            <person name="Tonouchi N."/>
        </authorList>
    </citation>
    <scope>NUCLEOTIDE SEQUENCE</scope>
    <source>
        <strain evidence="8">NBRC 103681</strain>
    </source>
</reference>
<feature type="compositionally biased region" description="Basic and acidic residues" evidence="7">
    <location>
        <begin position="259"/>
        <end position="275"/>
    </location>
</feature>
<keyword evidence="3 6" id="KW-0489">Methyltransferase</keyword>
<organism evidence="8 9">
    <name type="scientific">Actinoallomurus iriomotensis</name>
    <dbReference type="NCBI Taxonomy" id="478107"/>
    <lineage>
        <taxon>Bacteria</taxon>
        <taxon>Bacillati</taxon>
        <taxon>Actinomycetota</taxon>
        <taxon>Actinomycetes</taxon>
        <taxon>Streptosporangiales</taxon>
        <taxon>Thermomonosporaceae</taxon>
        <taxon>Actinoallomurus</taxon>
    </lineage>
</organism>
<comment type="caution">
    <text evidence="8">The sequence shown here is derived from an EMBL/GenBank/DDBJ whole genome shotgun (WGS) entry which is preliminary data.</text>
</comment>
<evidence type="ECO:0000313" key="9">
    <source>
        <dbReference type="Proteomes" id="UP001165135"/>
    </source>
</evidence>
<comment type="similarity">
    <text evidence="2 6">Belongs to the UPF0677 family.</text>
</comment>
<feature type="compositionally biased region" description="Basic residues" evidence="7">
    <location>
        <begin position="284"/>
        <end position="293"/>
    </location>
</feature>
<evidence type="ECO:0000256" key="7">
    <source>
        <dbReference type="SAM" id="MobiDB-lite"/>
    </source>
</evidence>
<dbReference type="EMBL" id="BSTJ01000002">
    <property type="protein sequence ID" value="GLY74310.1"/>
    <property type="molecule type" value="Genomic_DNA"/>
</dbReference>
<dbReference type="Pfam" id="PF04072">
    <property type="entry name" value="LCM"/>
    <property type="match status" value="1"/>
</dbReference>
<dbReference type="SUPFAM" id="SSF53335">
    <property type="entry name" value="S-adenosyl-L-methionine-dependent methyltransferases"/>
    <property type="match status" value="1"/>
</dbReference>
<evidence type="ECO:0000256" key="1">
    <source>
        <dbReference type="ARBA" id="ARBA00003907"/>
    </source>
</evidence>
<dbReference type="Proteomes" id="UP001165135">
    <property type="component" value="Unassembled WGS sequence"/>
</dbReference>
<gene>
    <name evidence="8" type="ORF">Airi01_025770</name>
</gene>
<evidence type="ECO:0000313" key="8">
    <source>
        <dbReference type="EMBL" id="GLY74310.1"/>
    </source>
</evidence>
<dbReference type="Gene3D" id="3.40.50.150">
    <property type="entry name" value="Vaccinia Virus protein VP39"/>
    <property type="match status" value="1"/>
</dbReference>
<keyword evidence="4" id="KW-0808">Transferase</keyword>
<protein>
    <recommendedName>
        <fullName evidence="6">S-adenosyl-L-methionine-dependent methyltransferase</fullName>
        <ecNumber evidence="6">2.1.1.-</ecNumber>
    </recommendedName>
</protein>
<evidence type="ECO:0000256" key="5">
    <source>
        <dbReference type="ARBA" id="ARBA00022691"/>
    </source>
</evidence>
<dbReference type="GO" id="GO:0032259">
    <property type="term" value="P:methylation"/>
    <property type="evidence" value="ECO:0007669"/>
    <property type="project" value="UniProtKB-KW"/>
</dbReference>
<dbReference type="EC" id="2.1.1.-" evidence="6"/>
<dbReference type="AlphaFoldDB" id="A0A9W6RGQ2"/>
<evidence type="ECO:0000256" key="3">
    <source>
        <dbReference type="ARBA" id="ARBA00022603"/>
    </source>
</evidence>
<dbReference type="InterPro" id="IPR029063">
    <property type="entry name" value="SAM-dependent_MTases_sf"/>
</dbReference>
<dbReference type="GO" id="GO:0008168">
    <property type="term" value="F:methyltransferase activity"/>
    <property type="evidence" value="ECO:0007669"/>
    <property type="project" value="UniProtKB-UniRule"/>
</dbReference>
<sequence length="311" mass="33566">MLWPGGPRASAVVRTRLIDDLLGAALAGGARQVVLLGAGYDSRAYRLPAARRATVFEVDHPATQERKRRLVERAVPAGERAHVRFVPADLKEADLASLLRDAGVRQERTAVVWEGVTNYLDARSVDAAFTALAGVTAPGSRVIFTYMDRRALDGSGTFTGIAEWAASVSAAGEPFTFGLLPDELPGHLAEQGLSLVIDRSAREAAADYLAPLGRAEPAAPFYHVAEAEVPSAEGQRGAPAGAPPGDPRRRRALLRPRRIPPDDDPGHRRGVRAESRPGLPLLRRQGRRDHRDRRPVARGPGRAPARGRSRR</sequence>
<evidence type="ECO:0000256" key="6">
    <source>
        <dbReference type="RuleBase" id="RU362030"/>
    </source>
</evidence>
<dbReference type="PANTHER" id="PTHR43619:SF2">
    <property type="entry name" value="S-ADENOSYL-L-METHIONINE-DEPENDENT METHYLTRANSFERASES SUPERFAMILY PROTEIN"/>
    <property type="match status" value="1"/>
</dbReference>
<evidence type="ECO:0000256" key="2">
    <source>
        <dbReference type="ARBA" id="ARBA00008138"/>
    </source>
</evidence>
<proteinExistence type="inferred from homology"/>
<name>A0A9W6RGQ2_9ACTN</name>
<dbReference type="NCBIfam" id="TIGR00027">
    <property type="entry name" value="mthyl_TIGR00027"/>
    <property type="match status" value="1"/>
</dbReference>
<dbReference type="InterPro" id="IPR011610">
    <property type="entry name" value="SAM_mthyl_Trfase_ML2640-like"/>
</dbReference>
<comment type="function">
    <text evidence="1 6">Exhibits S-adenosyl-L-methionine-dependent methyltransferase activity.</text>
</comment>
<accession>A0A9W6RGQ2</accession>